<dbReference type="Proteomes" id="UP000028045">
    <property type="component" value="Unassembled WGS sequence"/>
</dbReference>
<dbReference type="EMBL" id="KL648733">
    <property type="protein sequence ID" value="KEY64586.1"/>
    <property type="molecule type" value="Genomic_DNA"/>
</dbReference>
<reference evidence="2 3" key="1">
    <citation type="journal article" date="2014" name="BMC Genomics">
        <title>Comparative genome sequencing reveals chemotype-specific gene clusters in the toxigenic black mold Stachybotrys.</title>
        <authorList>
            <person name="Semeiks J."/>
            <person name="Borek D."/>
            <person name="Otwinowski Z."/>
            <person name="Grishin N.V."/>
        </authorList>
    </citation>
    <scope>NUCLEOTIDE SEQUENCE [LARGE SCALE GENOMIC DNA]</scope>
    <source>
        <strain evidence="3">CBS 109288 / IBT 7711</strain>
    </source>
</reference>
<accession>A0A084AH07</accession>
<dbReference type="PANTHER" id="PTHR43157:SF35">
    <property type="entry name" value="DEHYDROGENASE_REDUCTASE FAMILY PROTEIN, PUTATIVE-RELATED"/>
    <property type="match status" value="1"/>
</dbReference>
<dbReference type="InterPro" id="IPR036291">
    <property type="entry name" value="NAD(P)-bd_dom_sf"/>
</dbReference>
<name>A0A084AH07_STACB</name>
<dbReference type="PANTHER" id="PTHR43157">
    <property type="entry name" value="PHOSPHATIDYLINOSITOL-GLYCAN BIOSYNTHESIS CLASS F PROTEIN-RELATED"/>
    <property type="match status" value="1"/>
</dbReference>
<dbReference type="OrthoDB" id="542013at2759"/>
<keyword evidence="3" id="KW-1185">Reference proteome</keyword>
<dbReference type="SUPFAM" id="SSF51735">
    <property type="entry name" value="NAD(P)-binding Rossmann-fold domains"/>
    <property type="match status" value="1"/>
</dbReference>
<proteinExistence type="predicted"/>
<organism evidence="2 3">
    <name type="scientific">Stachybotrys chartarum (strain CBS 109288 / IBT 7711)</name>
    <name type="common">Toxic black mold</name>
    <name type="synonym">Stilbospora chartarum</name>
    <dbReference type="NCBI Taxonomy" id="1280523"/>
    <lineage>
        <taxon>Eukaryota</taxon>
        <taxon>Fungi</taxon>
        <taxon>Dikarya</taxon>
        <taxon>Ascomycota</taxon>
        <taxon>Pezizomycotina</taxon>
        <taxon>Sordariomycetes</taxon>
        <taxon>Hypocreomycetidae</taxon>
        <taxon>Hypocreales</taxon>
        <taxon>Stachybotryaceae</taxon>
        <taxon>Stachybotrys</taxon>
    </lineage>
</organism>
<dbReference type="Gene3D" id="3.40.50.720">
    <property type="entry name" value="NAD(P)-binding Rossmann-like Domain"/>
    <property type="match status" value="1"/>
</dbReference>
<gene>
    <name evidence="2" type="ORF">S7711_03646</name>
</gene>
<dbReference type="AlphaFoldDB" id="A0A084AH07"/>
<evidence type="ECO:0000313" key="3">
    <source>
        <dbReference type="Proteomes" id="UP000028045"/>
    </source>
</evidence>
<keyword evidence="1" id="KW-0560">Oxidoreductase</keyword>
<protein>
    <recommendedName>
        <fullName evidence="4">Short-chain dehydrogenase/reductase family protein</fullName>
    </recommendedName>
</protein>
<evidence type="ECO:0000256" key="1">
    <source>
        <dbReference type="ARBA" id="ARBA00023002"/>
    </source>
</evidence>
<dbReference type="HOGENOM" id="CLU_010194_44_4_1"/>
<dbReference type="InterPro" id="IPR002347">
    <property type="entry name" value="SDR_fam"/>
</dbReference>
<evidence type="ECO:0000313" key="2">
    <source>
        <dbReference type="EMBL" id="KEY64586.1"/>
    </source>
</evidence>
<dbReference type="PRINTS" id="PR00081">
    <property type="entry name" value="GDHRDH"/>
</dbReference>
<evidence type="ECO:0008006" key="4">
    <source>
        <dbReference type="Google" id="ProtNLM"/>
    </source>
</evidence>
<sequence length="344" mass="37004">MVGSKDLEPSTAPFFPKVFFHNQFRAKAQHLSQTTNLNGKVAIITGGNTGLGLEASKQLLSFKLSHLILAVRSSSKGKAAATELSTLHPKAKIEVWTLDMCSYDSIQDFANQVNTQLSRLDIVILNAGVRKLQFGTVGSTGHEEAVQVNYLSTVLLAILLLPSLKSKSPSGSPGRLTISGAALALAAKFPNKNQVPLLRSFDDPATFDPIDRYNTSKLLMHMFLWKLVDYVSADDVVVNLADPGFVKGTDLTRDAKGGAKIGAAVFGAIAGRNVPDGASTYLNAAVGKGKESHGCFIMSWEIHPFAPSLYDSEGKAITERLWEETMADLDFANPLGVLETLRQG</sequence>
<dbReference type="GO" id="GO:0016491">
    <property type="term" value="F:oxidoreductase activity"/>
    <property type="evidence" value="ECO:0007669"/>
    <property type="project" value="UniProtKB-KW"/>
</dbReference>
<dbReference type="Pfam" id="PF00106">
    <property type="entry name" value="adh_short"/>
    <property type="match status" value="1"/>
</dbReference>